<gene>
    <name evidence="1" type="ORF">Tsumi_10250</name>
</gene>
<dbReference type="Proteomes" id="UP001628220">
    <property type="component" value="Unassembled WGS sequence"/>
</dbReference>
<keyword evidence="2" id="KW-1185">Reference proteome</keyword>
<organism evidence="1 2">
    <name type="scientific">Porphyromonas miyakawae</name>
    <dbReference type="NCBI Taxonomy" id="3137470"/>
    <lineage>
        <taxon>Bacteria</taxon>
        <taxon>Pseudomonadati</taxon>
        <taxon>Bacteroidota</taxon>
        <taxon>Bacteroidia</taxon>
        <taxon>Bacteroidales</taxon>
        <taxon>Porphyromonadaceae</taxon>
        <taxon>Porphyromonas</taxon>
    </lineage>
</organism>
<name>A0ABQ0E2F8_9PORP</name>
<comment type="caution">
    <text evidence="1">The sequence shown here is derived from an EMBL/GenBank/DDBJ whole genome shotgun (WGS) entry which is preliminary data.</text>
</comment>
<reference evidence="1 2" key="1">
    <citation type="journal article" date="2025" name="Int. J. Syst. Evol. Microbiol.">
        <title>Desulfovibrio falkowii sp. nov., Porphyromonas miyakawae sp. nov., Mediterraneibacter flintii sp. nov. and Owariibacterium komagatae gen. nov., sp. nov., isolated from human faeces.</title>
        <authorList>
            <person name="Hamaguchi T."/>
            <person name="Ohara M."/>
            <person name="Hisatomi A."/>
            <person name="Sekiguchi K."/>
            <person name="Takeda J.I."/>
            <person name="Ueyama J."/>
            <person name="Ito M."/>
            <person name="Nishiwaki H."/>
            <person name="Ogi T."/>
            <person name="Hirayama M."/>
            <person name="Ohkuma M."/>
            <person name="Sakamoto M."/>
            <person name="Ohno K."/>
        </authorList>
    </citation>
    <scope>NUCLEOTIDE SEQUENCE [LARGE SCALE GENOMIC DNA]</scope>
    <source>
        <strain evidence="1 2">13CB11C</strain>
    </source>
</reference>
<evidence type="ECO:0000313" key="1">
    <source>
        <dbReference type="EMBL" id="GAB1251919.1"/>
    </source>
</evidence>
<accession>A0ABQ0E2F8</accession>
<protein>
    <submittedName>
        <fullName evidence="1">Uncharacterized protein</fullName>
    </submittedName>
</protein>
<sequence length="214" mass="25299">MLSLNMERISIQIDSPGYVKCSEISEELLKFSSIIETKYNQIDFDFGFCFRALYTTRGIRSKVRFYKEDRWLGMDLIIALNEFNSYKTNVSMQRLIMGKHFFPFFVENIKKYKSKLPTLKPVAEDLIEDMRLFLIENLWLPAEDGKLKLSIIETVSYERAMELFGNPKQKLFSENEEGQKVQDLVWTVEEGTKLSAKYILTDKKWNLQNYEISY</sequence>
<dbReference type="EMBL" id="BAAFSF010000003">
    <property type="protein sequence ID" value="GAB1251919.1"/>
    <property type="molecule type" value="Genomic_DNA"/>
</dbReference>
<proteinExistence type="predicted"/>
<evidence type="ECO:0000313" key="2">
    <source>
        <dbReference type="Proteomes" id="UP001628220"/>
    </source>
</evidence>